<protein>
    <recommendedName>
        <fullName evidence="3">HNH nuclease domain-containing protein</fullName>
    </recommendedName>
</protein>
<gene>
    <name evidence="1" type="ORF">CPB84DRAFT_1796353</name>
</gene>
<keyword evidence="2" id="KW-1185">Reference proteome</keyword>
<evidence type="ECO:0008006" key="3">
    <source>
        <dbReference type="Google" id="ProtNLM"/>
    </source>
</evidence>
<dbReference type="AlphaFoldDB" id="A0A9P5TFU5"/>
<sequence length="420" mass="47192">MAQSEGTTTSFLAIYISIRDEIVQIQNDRTRSLDQLRELLSKTLTEFSSSPLSLFQFECGVNPMQIQSVQLDRIMSSMLNIVEACGGSEGERYVASAVVACAETHSLEEDRGVTKSERLRALGVTWLTHFLFPFVVGRGRDKRSLGQYSALVSENKNTEEGVRISQRNRLLLRDGFSCVATCVLDDSHPRPDEGAAQVWLEAARILPLTLSDFDTDEQSDSYQSALLTLEILRNIASLQNTITLTDLARCINHESNMMMLESNTCSAFNRFEWCLKSTEEENMYTLQYFRNTGIVGSLRSRYMDVNAPVEIKDRSAAFMFTLSSSFLRCLSHQKSSGCEHPLTPSLSLPNPYFISIHAALFDILHASSADTFFNAMLRHYAVVTKDGHGREPAPRCWVEFEQMKEIWDLREVLNASIGGG</sequence>
<evidence type="ECO:0000313" key="2">
    <source>
        <dbReference type="Proteomes" id="UP000724874"/>
    </source>
</evidence>
<dbReference type="OrthoDB" id="3163863at2759"/>
<evidence type="ECO:0000313" key="1">
    <source>
        <dbReference type="EMBL" id="KAF8875720.1"/>
    </source>
</evidence>
<name>A0A9P5TFU5_GYMJU</name>
<accession>A0A9P5TFU5</accession>
<proteinExistence type="predicted"/>
<comment type="caution">
    <text evidence="1">The sequence shown here is derived from an EMBL/GenBank/DDBJ whole genome shotgun (WGS) entry which is preliminary data.</text>
</comment>
<reference evidence="1" key="1">
    <citation type="submission" date="2020-11" db="EMBL/GenBank/DDBJ databases">
        <authorList>
            <consortium name="DOE Joint Genome Institute"/>
            <person name="Ahrendt S."/>
            <person name="Riley R."/>
            <person name="Andreopoulos W."/>
            <person name="LaButti K."/>
            <person name="Pangilinan J."/>
            <person name="Ruiz-duenas F.J."/>
            <person name="Barrasa J.M."/>
            <person name="Sanchez-Garcia M."/>
            <person name="Camarero S."/>
            <person name="Miyauchi S."/>
            <person name="Serrano A."/>
            <person name="Linde D."/>
            <person name="Babiker R."/>
            <person name="Drula E."/>
            <person name="Ayuso-Fernandez I."/>
            <person name="Pacheco R."/>
            <person name="Padilla G."/>
            <person name="Ferreira P."/>
            <person name="Barriuso J."/>
            <person name="Kellner H."/>
            <person name="Castanera R."/>
            <person name="Alfaro M."/>
            <person name="Ramirez L."/>
            <person name="Pisabarro A.G."/>
            <person name="Kuo A."/>
            <person name="Tritt A."/>
            <person name="Lipzen A."/>
            <person name="He G."/>
            <person name="Yan M."/>
            <person name="Ng V."/>
            <person name="Cullen D."/>
            <person name="Martin F."/>
            <person name="Rosso M.-N."/>
            <person name="Henrissat B."/>
            <person name="Hibbett D."/>
            <person name="Martinez A.T."/>
            <person name="Grigoriev I.V."/>
        </authorList>
    </citation>
    <scope>NUCLEOTIDE SEQUENCE</scope>
    <source>
        <strain evidence="1">AH 44721</strain>
    </source>
</reference>
<organism evidence="1 2">
    <name type="scientific">Gymnopilus junonius</name>
    <name type="common">Spectacular rustgill mushroom</name>
    <name type="synonym">Gymnopilus spectabilis subsp. junonius</name>
    <dbReference type="NCBI Taxonomy" id="109634"/>
    <lineage>
        <taxon>Eukaryota</taxon>
        <taxon>Fungi</taxon>
        <taxon>Dikarya</taxon>
        <taxon>Basidiomycota</taxon>
        <taxon>Agaricomycotina</taxon>
        <taxon>Agaricomycetes</taxon>
        <taxon>Agaricomycetidae</taxon>
        <taxon>Agaricales</taxon>
        <taxon>Agaricineae</taxon>
        <taxon>Hymenogastraceae</taxon>
        <taxon>Gymnopilus</taxon>
    </lineage>
</organism>
<dbReference type="EMBL" id="JADNYJ010000192">
    <property type="protein sequence ID" value="KAF8875720.1"/>
    <property type="molecule type" value="Genomic_DNA"/>
</dbReference>
<dbReference type="Proteomes" id="UP000724874">
    <property type="component" value="Unassembled WGS sequence"/>
</dbReference>